<reference evidence="2 3" key="2">
    <citation type="journal article" date="2010" name="Nature">
        <title>Comparative genomics reveals mobile pathogenicity chromosomes in Fusarium.</title>
        <authorList>
            <person name="Ma L.J."/>
            <person name="van der Does H.C."/>
            <person name="Borkovich K.A."/>
            <person name="Coleman J.J."/>
            <person name="Daboussi M.J."/>
            <person name="Di Pietro A."/>
            <person name="Dufresne M."/>
            <person name="Freitag M."/>
            <person name="Grabherr M."/>
            <person name="Henrissat B."/>
            <person name="Houterman P.M."/>
            <person name="Kang S."/>
            <person name="Shim W.B."/>
            <person name="Woloshuk C."/>
            <person name="Xie X."/>
            <person name="Xu J.R."/>
            <person name="Antoniw J."/>
            <person name="Baker S.E."/>
            <person name="Bluhm B.H."/>
            <person name="Breakspear A."/>
            <person name="Brown D.W."/>
            <person name="Butchko R.A."/>
            <person name="Chapman S."/>
            <person name="Coulson R."/>
            <person name="Coutinho P.M."/>
            <person name="Danchin E.G."/>
            <person name="Diener A."/>
            <person name="Gale L.R."/>
            <person name="Gardiner D.M."/>
            <person name="Goff S."/>
            <person name="Hammond-Kosack K.E."/>
            <person name="Hilburn K."/>
            <person name="Hua-Van A."/>
            <person name="Jonkers W."/>
            <person name="Kazan K."/>
            <person name="Kodira C.D."/>
            <person name="Koehrsen M."/>
            <person name="Kumar L."/>
            <person name="Lee Y.H."/>
            <person name="Li L."/>
            <person name="Manners J.M."/>
            <person name="Miranda-Saavedra D."/>
            <person name="Mukherjee M."/>
            <person name="Park G."/>
            <person name="Park J."/>
            <person name="Park S.Y."/>
            <person name="Proctor R.H."/>
            <person name="Regev A."/>
            <person name="Ruiz-Roldan M.C."/>
            <person name="Sain D."/>
            <person name="Sakthikumar S."/>
            <person name="Sykes S."/>
            <person name="Schwartz D.C."/>
            <person name="Turgeon B.G."/>
            <person name="Wapinski I."/>
            <person name="Yoder O."/>
            <person name="Young S."/>
            <person name="Zeng Q."/>
            <person name="Zhou S."/>
            <person name="Galagan J."/>
            <person name="Cuomo C.A."/>
            <person name="Kistler H.C."/>
            <person name="Rep M."/>
        </authorList>
    </citation>
    <scope>GENOME REANNOTATION</scope>
    <source>
        <strain evidence="3">ATCC MYA-4620 / CBS 123657 / FGSC 9075 / NRRL 31084 / PH-1</strain>
        <strain evidence="2">PH-1 / ATCC MYA-4620 / FGSC 9075 / NRRL 31084</strain>
    </source>
</reference>
<dbReference type="InParanoid" id="A0A098DJV5"/>
<accession>A0A098DJV5</accession>
<reference evidence="2" key="4">
    <citation type="submission" date="2017-01" db="UniProtKB">
        <authorList>
            <consortium name="EnsemblFungi"/>
        </authorList>
    </citation>
    <scope>IDENTIFICATION</scope>
    <source>
        <strain evidence="2">PH-1 / ATCC MYA-4620 / FGSC 9075 / NRRL 31084</strain>
    </source>
</reference>
<dbReference type="Proteomes" id="UP000070720">
    <property type="component" value="Chromosome 2"/>
</dbReference>
<evidence type="ECO:0000313" key="2">
    <source>
        <dbReference type="EnsemblFungi" id="CEF78206"/>
    </source>
</evidence>
<evidence type="ECO:0000313" key="3">
    <source>
        <dbReference type="Proteomes" id="UP000070720"/>
    </source>
</evidence>
<dbReference type="EnsemblFungi" id="CEF78206">
    <property type="protein sequence ID" value="CEF78206"/>
    <property type="gene ID" value="FGRRES_15184"/>
</dbReference>
<sequence length="196" mass="22607">MYQKRDSYQLTEIRQVSHRRNKGHRSSRPSRYVDGRLLSQLPASRTLVNIAYAIQKRVYRANDAQVFYSKLLVKRSTDITKRVFTAKKTATYHEQNIDTDTFTASQRKKKCDRGESNPSLTLPFEWKALMLTTTPRSLCVIDVVIPSKHSSFSTHHPTIRDADTLLMECSYLEQQLNRIICVRNLQGSCITIPLSV</sequence>
<dbReference type="VEuPathDB" id="FungiDB:FGRAMPH1_01G12807"/>
<accession>A0A0E0S3Y1</accession>
<reference evidence="1 3" key="3">
    <citation type="journal article" date="2015" name="BMC Genomics">
        <title>The completed genome sequence of the pathogenic ascomycete fungus Fusarium graminearum.</title>
        <authorList>
            <person name="King R."/>
            <person name="Urban M."/>
            <person name="Hammond-Kosack M.C."/>
            <person name="Hassani-Pak K."/>
            <person name="Hammond-Kosack K.E."/>
        </authorList>
    </citation>
    <scope>NUCLEOTIDE SEQUENCE [LARGE SCALE GENOMIC DNA]</scope>
    <source>
        <strain evidence="3">ATCC MYA-4620 / CBS 123657 / FGSC 9075 / NRRL 31084 / PH-1</strain>
        <strain evidence="1">PH-1</strain>
    </source>
</reference>
<reference evidence="2 3" key="1">
    <citation type="journal article" date="2007" name="Science">
        <title>The Fusarium graminearum genome reveals a link between localized polymorphism and pathogen specialization.</title>
        <authorList>
            <person name="Cuomo C.A."/>
            <person name="Gueldener U."/>
            <person name="Xu J.-R."/>
            <person name="Trail F."/>
            <person name="Turgeon B.G."/>
            <person name="Di Pietro A."/>
            <person name="Walton J.D."/>
            <person name="Ma L.-J."/>
            <person name="Baker S.E."/>
            <person name="Rep M."/>
            <person name="Adam G."/>
            <person name="Antoniw J."/>
            <person name="Baldwin T."/>
            <person name="Calvo S.E."/>
            <person name="Chang Y.-L."/>
            <person name="DeCaprio D."/>
            <person name="Gale L.R."/>
            <person name="Gnerre S."/>
            <person name="Goswami R.S."/>
            <person name="Hammond-Kosack K."/>
            <person name="Harris L.J."/>
            <person name="Hilburn K."/>
            <person name="Kennell J.C."/>
            <person name="Kroken S."/>
            <person name="Magnuson J.K."/>
            <person name="Mannhaupt G."/>
            <person name="Mauceli E.W."/>
            <person name="Mewes H.-W."/>
            <person name="Mitterbauer R."/>
            <person name="Muehlbauer G."/>
            <person name="Muensterkoetter M."/>
            <person name="Nelson D."/>
            <person name="O'Donnell K."/>
            <person name="Ouellet T."/>
            <person name="Qi W."/>
            <person name="Quesneville H."/>
            <person name="Roncero M.I.G."/>
            <person name="Seong K.-Y."/>
            <person name="Tetko I.V."/>
            <person name="Urban M."/>
            <person name="Waalwijk C."/>
            <person name="Ward T.J."/>
            <person name="Yao J."/>
            <person name="Birren B.W."/>
            <person name="Kistler H.C."/>
        </authorList>
    </citation>
    <scope>NUCLEOTIDE SEQUENCE [LARGE SCALE GENOMIC DNA]</scope>
    <source>
        <strain evidence="3">ATCC MYA-4620 / CBS 123657 / FGSC 9075 / NRRL 31084 / PH-1</strain>
        <strain evidence="2">PH-1 / ATCC MYA-4620 / FGSC 9075 / NRRL 31084</strain>
    </source>
</reference>
<keyword evidence="3" id="KW-1185">Reference proteome</keyword>
<dbReference type="EMBL" id="HG970333">
    <property type="protein sequence ID" value="CEF78206.1"/>
    <property type="molecule type" value="Genomic_DNA"/>
</dbReference>
<name>A0A098DJV5_GIBZE</name>
<gene>
    <name evidence="1" type="ORF">FGRAMPH1_01T12807</name>
</gene>
<proteinExistence type="predicted"/>
<protein>
    <submittedName>
        <fullName evidence="1">Chromosome 2, complete genome</fullName>
    </submittedName>
</protein>
<evidence type="ECO:0000313" key="1">
    <source>
        <dbReference type="EMBL" id="CEF78206.1"/>
    </source>
</evidence>
<dbReference type="AlphaFoldDB" id="A0A098DJV5"/>
<organism evidence="1 3">
    <name type="scientific">Gibberella zeae (strain ATCC MYA-4620 / CBS 123657 / FGSC 9075 / NRRL 31084 / PH-1)</name>
    <name type="common">Wheat head blight fungus</name>
    <name type="synonym">Fusarium graminearum</name>
    <dbReference type="NCBI Taxonomy" id="229533"/>
    <lineage>
        <taxon>Eukaryota</taxon>
        <taxon>Fungi</taxon>
        <taxon>Dikarya</taxon>
        <taxon>Ascomycota</taxon>
        <taxon>Pezizomycotina</taxon>
        <taxon>Sordariomycetes</taxon>
        <taxon>Hypocreomycetidae</taxon>
        <taxon>Hypocreales</taxon>
        <taxon>Nectriaceae</taxon>
        <taxon>Fusarium</taxon>
    </lineage>
</organism>